<keyword evidence="3" id="KW-0670">Pyruvate</keyword>
<dbReference type="PANTHER" id="PTHR43854:SF1">
    <property type="entry name" value="INDOLEPYRUVATE OXIDOREDUCTASE SUBUNIT IORB"/>
    <property type="match status" value="1"/>
</dbReference>
<dbReference type="InterPro" id="IPR052198">
    <property type="entry name" value="IorB_Oxidoreductase"/>
</dbReference>
<dbReference type="GO" id="GO:0016903">
    <property type="term" value="F:oxidoreductase activity, acting on the aldehyde or oxo group of donors"/>
    <property type="evidence" value="ECO:0007669"/>
    <property type="project" value="InterPro"/>
</dbReference>
<dbReference type="STRING" id="1121400.SAMN02746065_105159"/>
<dbReference type="AlphaFoldDB" id="A0A1W2AK16"/>
<dbReference type="PANTHER" id="PTHR43854">
    <property type="entry name" value="INDOLEPYRUVATE OXIDOREDUCTASE SUBUNIT IORB"/>
    <property type="match status" value="1"/>
</dbReference>
<gene>
    <name evidence="3" type="ORF">SAMN02746065_105159</name>
</gene>
<dbReference type="InterPro" id="IPR019752">
    <property type="entry name" value="Pyrv/ketoisovalerate_OxRed_cat"/>
</dbReference>
<organism evidence="3 4">
    <name type="scientific">Desulfocicer vacuolatum DSM 3385</name>
    <dbReference type="NCBI Taxonomy" id="1121400"/>
    <lineage>
        <taxon>Bacteria</taxon>
        <taxon>Pseudomonadati</taxon>
        <taxon>Thermodesulfobacteriota</taxon>
        <taxon>Desulfobacteria</taxon>
        <taxon>Desulfobacterales</taxon>
        <taxon>Desulfobacteraceae</taxon>
        <taxon>Desulfocicer</taxon>
    </lineage>
</organism>
<accession>A0A1W2AK16</accession>
<dbReference type="EMBL" id="FWXY01000005">
    <property type="protein sequence ID" value="SMC61007.1"/>
    <property type="molecule type" value="Genomic_DNA"/>
</dbReference>
<keyword evidence="1" id="KW-0560">Oxidoreductase</keyword>
<evidence type="ECO:0000313" key="4">
    <source>
        <dbReference type="Proteomes" id="UP000192418"/>
    </source>
</evidence>
<evidence type="ECO:0000256" key="1">
    <source>
        <dbReference type="ARBA" id="ARBA00023002"/>
    </source>
</evidence>
<dbReference type="RefSeq" id="WP_084067719.1">
    <property type="nucleotide sequence ID" value="NZ_FWXY01000005.1"/>
</dbReference>
<dbReference type="OrthoDB" id="9800445at2"/>
<evidence type="ECO:0000259" key="2">
    <source>
        <dbReference type="Pfam" id="PF01558"/>
    </source>
</evidence>
<dbReference type="InterPro" id="IPR002869">
    <property type="entry name" value="Pyrv_flavodox_OxRed_cen"/>
</dbReference>
<dbReference type="SUPFAM" id="SSF53323">
    <property type="entry name" value="Pyruvate-ferredoxin oxidoreductase, PFOR, domain III"/>
    <property type="match status" value="1"/>
</dbReference>
<dbReference type="Pfam" id="PF01558">
    <property type="entry name" value="POR"/>
    <property type="match status" value="1"/>
</dbReference>
<dbReference type="Proteomes" id="UP000192418">
    <property type="component" value="Unassembled WGS sequence"/>
</dbReference>
<proteinExistence type="predicted"/>
<feature type="domain" description="Pyruvate/ketoisovalerate oxidoreductase catalytic" evidence="2">
    <location>
        <begin position="11"/>
        <end position="172"/>
    </location>
</feature>
<protein>
    <submittedName>
        <fullName evidence="3">Indolepyruvate ferredoxin oxidoreductase beta subunit</fullName>
    </submittedName>
</protein>
<sequence length="175" mass="18559">MNQQIVISGVGGQGVLFITGLLAKACMAKGSHVLTSETHGMAQRGGTVISHLKIGDYASPLIRPGNADLLIVLKSENLAQHRDFLNPRGKAVVNAQTTFEKSASTAITLDADKMAEDENNPGSVNLYMLGGALAVTQVCSLYDVKEQIKNRLQGKPEALLTGALNALDKGYNQII</sequence>
<name>A0A1W2AK16_9BACT</name>
<dbReference type="Gene3D" id="3.40.920.10">
    <property type="entry name" value="Pyruvate-ferredoxin oxidoreductase, PFOR, domain III"/>
    <property type="match status" value="1"/>
</dbReference>
<evidence type="ECO:0000313" key="3">
    <source>
        <dbReference type="EMBL" id="SMC61007.1"/>
    </source>
</evidence>
<keyword evidence="4" id="KW-1185">Reference proteome</keyword>
<reference evidence="3 4" key="1">
    <citation type="submission" date="2017-04" db="EMBL/GenBank/DDBJ databases">
        <authorList>
            <person name="Afonso C.L."/>
            <person name="Miller P.J."/>
            <person name="Scott M.A."/>
            <person name="Spackman E."/>
            <person name="Goraichik I."/>
            <person name="Dimitrov K.M."/>
            <person name="Suarez D.L."/>
            <person name="Swayne D.E."/>
        </authorList>
    </citation>
    <scope>NUCLEOTIDE SEQUENCE [LARGE SCALE GENOMIC DNA]</scope>
    <source>
        <strain evidence="3 4">DSM 3385</strain>
    </source>
</reference>